<evidence type="ECO:0000313" key="3">
    <source>
        <dbReference type="Proteomes" id="UP000002640"/>
    </source>
</evidence>
<dbReference type="EMBL" id="JH159152">
    <property type="protein sequence ID" value="EGZ24071.1"/>
    <property type="molecule type" value="Genomic_DNA"/>
</dbReference>
<feature type="compositionally biased region" description="Basic and acidic residues" evidence="1">
    <location>
        <begin position="48"/>
        <end position="57"/>
    </location>
</feature>
<dbReference type="Proteomes" id="UP000002640">
    <property type="component" value="Unassembled WGS sequence"/>
</dbReference>
<evidence type="ECO:0000256" key="1">
    <source>
        <dbReference type="SAM" id="MobiDB-lite"/>
    </source>
</evidence>
<keyword evidence="3" id="KW-1185">Reference proteome</keyword>
<protein>
    <submittedName>
        <fullName evidence="2">Uncharacterized protein</fullName>
    </submittedName>
</protein>
<organism evidence="2 3">
    <name type="scientific">Phytophthora sojae (strain P6497)</name>
    <name type="common">Soybean stem and root rot agent</name>
    <name type="synonym">Phytophthora megasperma f. sp. glycines</name>
    <dbReference type="NCBI Taxonomy" id="1094619"/>
    <lineage>
        <taxon>Eukaryota</taxon>
        <taxon>Sar</taxon>
        <taxon>Stramenopiles</taxon>
        <taxon>Oomycota</taxon>
        <taxon>Peronosporomycetes</taxon>
        <taxon>Peronosporales</taxon>
        <taxon>Peronosporaceae</taxon>
        <taxon>Phytophthora</taxon>
    </lineage>
</organism>
<dbReference type="InParanoid" id="G4YRN0"/>
<feature type="region of interest" description="Disordered" evidence="1">
    <location>
        <begin position="155"/>
        <end position="177"/>
    </location>
</feature>
<dbReference type="KEGG" id="psoj:PHYSODRAFT_325223"/>
<dbReference type="AlphaFoldDB" id="G4YRN0"/>
<reference evidence="2 3" key="1">
    <citation type="journal article" date="2006" name="Science">
        <title>Phytophthora genome sequences uncover evolutionary origins and mechanisms of pathogenesis.</title>
        <authorList>
            <person name="Tyler B.M."/>
            <person name="Tripathy S."/>
            <person name="Zhang X."/>
            <person name="Dehal P."/>
            <person name="Jiang R.H."/>
            <person name="Aerts A."/>
            <person name="Arredondo F.D."/>
            <person name="Baxter L."/>
            <person name="Bensasson D."/>
            <person name="Beynon J.L."/>
            <person name="Chapman J."/>
            <person name="Damasceno C.M."/>
            <person name="Dorrance A.E."/>
            <person name="Dou D."/>
            <person name="Dickerman A.W."/>
            <person name="Dubchak I.L."/>
            <person name="Garbelotto M."/>
            <person name="Gijzen M."/>
            <person name="Gordon S.G."/>
            <person name="Govers F."/>
            <person name="Grunwald N.J."/>
            <person name="Huang W."/>
            <person name="Ivors K.L."/>
            <person name="Jones R.W."/>
            <person name="Kamoun S."/>
            <person name="Krampis K."/>
            <person name="Lamour K.H."/>
            <person name="Lee M.K."/>
            <person name="McDonald W.H."/>
            <person name="Medina M."/>
            <person name="Meijer H.J."/>
            <person name="Nordberg E.K."/>
            <person name="Maclean D.J."/>
            <person name="Ospina-Giraldo M.D."/>
            <person name="Morris P.F."/>
            <person name="Phuntumart V."/>
            <person name="Putnam N.H."/>
            <person name="Rash S."/>
            <person name="Rose J.K."/>
            <person name="Sakihama Y."/>
            <person name="Salamov A.A."/>
            <person name="Savidor A."/>
            <person name="Scheuring C.F."/>
            <person name="Smith B.M."/>
            <person name="Sobral B.W."/>
            <person name="Terry A."/>
            <person name="Torto-Alalibo T.A."/>
            <person name="Win J."/>
            <person name="Xu Z."/>
            <person name="Zhang H."/>
            <person name="Grigoriev I.V."/>
            <person name="Rokhsar D.S."/>
            <person name="Boore J.L."/>
        </authorList>
    </citation>
    <scope>NUCLEOTIDE SEQUENCE [LARGE SCALE GENOMIC DNA]</scope>
    <source>
        <strain evidence="2 3">P6497</strain>
    </source>
</reference>
<dbReference type="RefSeq" id="XP_009519359.1">
    <property type="nucleotide sequence ID" value="XM_009521064.1"/>
</dbReference>
<feature type="region of interest" description="Disordered" evidence="1">
    <location>
        <begin position="1"/>
        <end position="134"/>
    </location>
</feature>
<dbReference type="GeneID" id="20645230"/>
<gene>
    <name evidence="2" type="ORF">PHYSODRAFT_325223</name>
</gene>
<feature type="region of interest" description="Disordered" evidence="1">
    <location>
        <begin position="354"/>
        <end position="376"/>
    </location>
</feature>
<name>G4YRN0_PHYSP</name>
<sequence>MRLCKDENDVSTSNEGCRQAPLDDEYSSPDVHGYDDGPRASEGSVEVARADTTDVDRAGGSNDGSDDEASASDDSDIPGDSPPSRAGCLPVNSNSGAESTGHGATYASIEASEASDKLRDGDSVTKDGSEDDRDVVAVAETTTWDVLPTGIAASEVDWGEHDPGPNDVPTEAGTSTADADTEFHDSDVSAIDDPEQLLEATYISVMYAMVAEGSDEGDDTLNDVSEHVANRINLTENTLEYLPTPRLKPTTRIWPYMERARDDRRKKLLEMMIELPVRAIQLANASVSASADETKKDEAQGRVIEASDADINVEEVRARAPDLGLRRCMDLIMKRRYEWIWDSYDRHVSLVQGSVEPSDDTEPATAESSDAEKHAAEVRRAAVRSLDRLPDDVLFEFNTLQKMAVGPYDYRNAPGVCVAMRPQRRKVLETRSQVPVPYYQRQQERRWNKLASLTRIQLMAKSSKNVERTGPEH</sequence>
<feature type="compositionally biased region" description="Acidic residues" evidence="1">
    <location>
        <begin position="64"/>
        <end position="77"/>
    </location>
</feature>
<accession>G4YRN0</accession>
<feature type="compositionally biased region" description="Basic and acidic residues" evidence="1">
    <location>
        <begin position="114"/>
        <end position="128"/>
    </location>
</feature>
<proteinExistence type="predicted"/>
<evidence type="ECO:0000313" key="2">
    <source>
        <dbReference type="EMBL" id="EGZ24071.1"/>
    </source>
</evidence>